<dbReference type="EMBL" id="QMFB01000008">
    <property type="protein sequence ID" value="RAV20467.1"/>
    <property type="molecule type" value="Genomic_DNA"/>
</dbReference>
<feature type="transmembrane region" description="Helical" evidence="1">
    <location>
        <begin position="156"/>
        <end position="177"/>
    </location>
</feature>
<proteinExistence type="predicted"/>
<keyword evidence="1" id="KW-1133">Transmembrane helix</keyword>
<accession>A0A329MR94</accession>
<dbReference type="Proteomes" id="UP000250369">
    <property type="component" value="Unassembled WGS sequence"/>
</dbReference>
<dbReference type="PANTHER" id="PTHR39430:SF1">
    <property type="entry name" value="PROTEASE"/>
    <property type="match status" value="1"/>
</dbReference>
<comment type="caution">
    <text evidence="3">The sequence shown here is derived from an EMBL/GenBank/DDBJ whole genome shotgun (WGS) entry which is preliminary data.</text>
</comment>
<sequence length="323" mass="35126">MERFHRRPVSNGIVIRSDYHLNDGGVRMQTVKSVFIVAGKILLSAAIIILLVLIGFLIYAAVQLMAGRSADDVLSYTSISLSQMSIQGFAFIIGTLIMYAAFDRKHGWSLGLKQQKPFRLAVEGLAAGILLMTVSALLIWLCGGVSFNSVTFDNTVLASMSSGVLLFTIVSVNEELFSRGYLQGLIKHHFGGTAAIIVPSLLFAALHLQNNNVLDNPLPLLNLFLAGIVLAVSREWSGGLWMPIGLHLTWNYFQGYVYGFEVSGNKVDSLIHLTREGSDTISGGAFGAEGSLLTTLVLLAGTFAIMRYYRTPKLPVSGEPKRQ</sequence>
<organism evidence="3 4">
    <name type="scientific">Paenibacillus contaminans</name>
    <dbReference type="NCBI Taxonomy" id="450362"/>
    <lineage>
        <taxon>Bacteria</taxon>
        <taxon>Bacillati</taxon>
        <taxon>Bacillota</taxon>
        <taxon>Bacilli</taxon>
        <taxon>Bacillales</taxon>
        <taxon>Paenibacillaceae</taxon>
        <taxon>Paenibacillus</taxon>
    </lineage>
</organism>
<dbReference type="GO" id="GO:0006508">
    <property type="term" value="P:proteolysis"/>
    <property type="evidence" value="ECO:0007669"/>
    <property type="project" value="UniProtKB-KW"/>
</dbReference>
<name>A0A329MR94_9BACL</name>
<protein>
    <submittedName>
        <fullName evidence="3">CPBP family intramembrane metalloprotease</fullName>
    </submittedName>
</protein>
<dbReference type="GO" id="GO:0008237">
    <property type="term" value="F:metallopeptidase activity"/>
    <property type="evidence" value="ECO:0007669"/>
    <property type="project" value="UniProtKB-KW"/>
</dbReference>
<evidence type="ECO:0000259" key="2">
    <source>
        <dbReference type="Pfam" id="PF02517"/>
    </source>
</evidence>
<dbReference type="GO" id="GO:0004175">
    <property type="term" value="F:endopeptidase activity"/>
    <property type="evidence" value="ECO:0007669"/>
    <property type="project" value="UniProtKB-ARBA"/>
</dbReference>
<feature type="transmembrane region" description="Helical" evidence="1">
    <location>
        <begin position="280"/>
        <end position="305"/>
    </location>
</feature>
<keyword evidence="3" id="KW-0378">Hydrolase</keyword>
<reference evidence="3 4" key="1">
    <citation type="journal article" date="2009" name="Int. J. Syst. Evol. Microbiol.">
        <title>Paenibacillus contaminans sp. nov., isolated from a contaminated laboratory plate.</title>
        <authorList>
            <person name="Chou J.H."/>
            <person name="Lee J.H."/>
            <person name="Lin M.C."/>
            <person name="Chang P.S."/>
            <person name="Arun A.B."/>
            <person name="Young C.C."/>
            <person name="Chen W.M."/>
        </authorList>
    </citation>
    <scope>NUCLEOTIDE SEQUENCE [LARGE SCALE GENOMIC DNA]</scope>
    <source>
        <strain evidence="3 4">CKOBP-6</strain>
    </source>
</reference>
<feature type="transmembrane region" description="Helical" evidence="1">
    <location>
        <begin position="34"/>
        <end position="61"/>
    </location>
</feature>
<feature type="transmembrane region" description="Helical" evidence="1">
    <location>
        <begin position="189"/>
        <end position="208"/>
    </location>
</feature>
<feature type="transmembrane region" description="Helical" evidence="1">
    <location>
        <begin position="122"/>
        <end position="141"/>
    </location>
</feature>
<keyword evidence="4" id="KW-1185">Reference proteome</keyword>
<dbReference type="PANTHER" id="PTHR39430">
    <property type="entry name" value="MEMBRANE-ASSOCIATED PROTEASE-RELATED"/>
    <property type="match status" value="1"/>
</dbReference>
<gene>
    <name evidence="3" type="ORF">DQG23_16030</name>
</gene>
<keyword evidence="3" id="KW-0482">Metalloprotease</keyword>
<evidence type="ECO:0000256" key="1">
    <source>
        <dbReference type="SAM" id="Phobius"/>
    </source>
</evidence>
<dbReference type="AlphaFoldDB" id="A0A329MR94"/>
<feature type="transmembrane region" description="Helical" evidence="1">
    <location>
        <begin position="81"/>
        <end position="102"/>
    </location>
</feature>
<feature type="domain" description="CAAX prenyl protease 2/Lysostaphin resistance protein A-like" evidence="2">
    <location>
        <begin position="162"/>
        <end position="253"/>
    </location>
</feature>
<keyword evidence="3" id="KW-0645">Protease</keyword>
<evidence type="ECO:0000313" key="4">
    <source>
        <dbReference type="Proteomes" id="UP000250369"/>
    </source>
</evidence>
<keyword evidence="1" id="KW-0472">Membrane</keyword>
<keyword evidence="1" id="KW-0812">Transmembrane</keyword>
<dbReference type="InterPro" id="IPR003675">
    <property type="entry name" value="Rce1/LyrA-like_dom"/>
</dbReference>
<dbReference type="GO" id="GO:0080120">
    <property type="term" value="P:CAAX-box protein maturation"/>
    <property type="evidence" value="ECO:0007669"/>
    <property type="project" value="UniProtKB-ARBA"/>
</dbReference>
<dbReference type="Pfam" id="PF02517">
    <property type="entry name" value="Rce1-like"/>
    <property type="match status" value="1"/>
</dbReference>
<evidence type="ECO:0000313" key="3">
    <source>
        <dbReference type="EMBL" id="RAV20467.1"/>
    </source>
</evidence>